<dbReference type="Pfam" id="PF03963">
    <property type="entry name" value="FlgD"/>
    <property type="match status" value="1"/>
</dbReference>
<evidence type="ECO:0000256" key="1">
    <source>
        <dbReference type="ARBA" id="ARBA00010577"/>
    </source>
</evidence>
<name>A0A5E4S753_9BURK</name>
<feature type="region of interest" description="Disordered" evidence="6">
    <location>
        <begin position="16"/>
        <end position="35"/>
    </location>
</feature>
<dbReference type="EMBL" id="CABPSM010000001">
    <property type="protein sequence ID" value="VVD71457.1"/>
    <property type="molecule type" value="Genomic_DNA"/>
</dbReference>
<dbReference type="GO" id="GO:0044781">
    <property type="term" value="P:bacterial-type flagellum organization"/>
    <property type="evidence" value="ECO:0007669"/>
    <property type="project" value="UniProtKB-UniRule"/>
</dbReference>
<evidence type="ECO:0000313" key="7">
    <source>
        <dbReference type="EMBL" id="VVD71457.1"/>
    </source>
</evidence>
<accession>A0A5E4S753</accession>
<evidence type="ECO:0000256" key="3">
    <source>
        <dbReference type="ARBA" id="ARBA00022795"/>
    </source>
</evidence>
<dbReference type="AlphaFoldDB" id="A0A5E4S753"/>
<gene>
    <name evidence="7" type="ORF">PHO31112_00630</name>
</gene>
<dbReference type="InterPro" id="IPR005648">
    <property type="entry name" value="FlgD"/>
</dbReference>
<evidence type="ECO:0000313" key="8">
    <source>
        <dbReference type="Proteomes" id="UP000343317"/>
    </source>
</evidence>
<evidence type="ECO:0000256" key="2">
    <source>
        <dbReference type="ARBA" id="ARBA00016013"/>
    </source>
</evidence>
<dbReference type="RefSeq" id="WP_150619135.1">
    <property type="nucleotide sequence ID" value="NZ_CABPSM010000001.1"/>
</dbReference>
<dbReference type="Gene3D" id="2.30.30.910">
    <property type="match status" value="1"/>
</dbReference>
<comment type="similarity">
    <text evidence="1 5">Belongs to the FlgD family.</text>
</comment>
<keyword evidence="8" id="KW-1185">Reference proteome</keyword>
<keyword evidence="3 5" id="KW-1005">Bacterial flagellum biogenesis</keyword>
<evidence type="ECO:0000256" key="6">
    <source>
        <dbReference type="SAM" id="MobiDB-lite"/>
    </source>
</evidence>
<evidence type="ECO:0000256" key="5">
    <source>
        <dbReference type="RuleBase" id="RU362076"/>
    </source>
</evidence>
<evidence type="ECO:0000256" key="4">
    <source>
        <dbReference type="ARBA" id="ARBA00024746"/>
    </source>
</evidence>
<proteinExistence type="inferred from homology"/>
<sequence length="240" mass="24728">MTPLIGNLSGALNAPANTSAAPASAGKTGKAGDSGEDIRMMFTKLLVAQIRNQDPLNPTDPAQFVAQLTQLSQTETMQQVGQRMLAQTNMLSGLQGYALGSHVGRNVSVQTSSIERVSGQGVRGTVELPVGSEAAEIVLTSRDGKTIRKPLPASAGRTEFSIDDTWFAANNLGAGQFGIHVQAGTNKLPVLVSGRIERVHLDGTGAQIDVSGVGRRIDAANIKELSAGTPSGAANNGSAA</sequence>
<feature type="compositionally biased region" description="Low complexity" evidence="6">
    <location>
        <begin position="16"/>
        <end position="25"/>
    </location>
</feature>
<reference evidence="7 8" key="1">
    <citation type="submission" date="2019-08" db="EMBL/GenBank/DDBJ databases">
        <authorList>
            <person name="Peeters C."/>
        </authorList>
    </citation>
    <scope>NUCLEOTIDE SEQUENCE [LARGE SCALE GENOMIC DNA]</scope>
    <source>
        <strain evidence="7 8">LMG 31112</strain>
    </source>
</reference>
<dbReference type="Proteomes" id="UP000343317">
    <property type="component" value="Unassembled WGS sequence"/>
</dbReference>
<dbReference type="Gene3D" id="2.60.40.4070">
    <property type="match status" value="1"/>
</dbReference>
<organism evidence="7 8">
    <name type="scientific">Pandoraea horticolens</name>
    <dbReference type="NCBI Taxonomy" id="2508298"/>
    <lineage>
        <taxon>Bacteria</taxon>
        <taxon>Pseudomonadati</taxon>
        <taxon>Pseudomonadota</taxon>
        <taxon>Betaproteobacteria</taxon>
        <taxon>Burkholderiales</taxon>
        <taxon>Burkholderiaceae</taxon>
        <taxon>Pandoraea</taxon>
    </lineage>
</organism>
<protein>
    <recommendedName>
        <fullName evidence="2 5">Basal-body rod modification protein FlgD</fullName>
    </recommendedName>
</protein>
<comment type="function">
    <text evidence="4 5">Required for flagellar hook formation. May act as a scaffolding protein.</text>
</comment>